<sequence>MQRKLKYDIMKKSVLLLFFITSCFLTKAQELNYAKEVVKTLSSPEFKGRGYVGNGDKKAARYIRSQFVSLGLKPFNDDYFQPFEVNVNTFPSKMELQIDGVELTPGVDYMVDRNSTSLKGTFPVFVVEESDLWDEKKLKRIVSASAGRVLIINENASEINDGYDKEKRRELLRYIKFDPEVPSVATLIFTKQKLMWRGLTYQDKKLAFAVKKDLNLENIKEVSINVKAKFIKYETRNVIGYLEGTEKPDSFLVMIGHYDHLGTMGAKTYFPGANDNASGIAMMLNLARYYSENLPKYSIAFMALGAEEIGILGAKYYAENPLFDLGKIRFLVNFDMAGTGDDGIKVVNGSVFRNEFDKLKNINEENKYLPSVNIRGAACNSDHCKFYEKGVPSFFIYTLGGTQAYHDLDDRYEYLPFTEFVDYTKLMIKFFDHF</sequence>
<proteinExistence type="predicted"/>
<accession>A0A399D2I7</accession>
<dbReference type="GO" id="GO:0008235">
    <property type="term" value="F:metalloexopeptidase activity"/>
    <property type="evidence" value="ECO:0007669"/>
    <property type="project" value="InterPro"/>
</dbReference>
<dbReference type="Proteomes" id="UP000266441">
    <property type="component" value="Unassembled WGS sequence"/>
</dbReference>
<evidence type="ECO:0000313" key="3">
    <source>
        <dbReference type="EMBL" id="RIH65787.1"/>
    </source>
</evidence>
<dbReference type="AlphaFoldDB" id="A0A399D2I7"/>
<dbReference type="Pfam" id="PF04389">
    <property type="entry name" value="Peptidase_M28"/>
    <property type="match status" value="1"/>
</dbReference>
<dbReference type="InterPro" id="IPR007484">
    <property type="entry name" value="Peptidase_M28"/>
</dbReference>
<evidence type="ECO:0000256" key="1">
    <source>
        <dbReference type="SAM" id="SignalP"/>
    </source>
</evidence>
<keyword evidence="1" id="KW-0732">Signal</keyword>
<feature type="signal peptide" evidence="1">
    <location>
        <begin position="1"/>
        <end position="28"/>
    </location>
</feature>
<dbReference type="Gene3D" id="3.40.630.10">
    <property type="entry name" value="Zn peptidases"/>
    <property type="match status" value="1"/>
</dbReference>
<evidence type="ECO:0000259" key="2">
    <source>
        <dbReference type="Pfam" id="PF04389"/>
    </source>
</evidence>
<comment type="caution">
    <text evidence="3">The sequence shown here is derived from an EMBL/GenBank/DDBJ whole genome shotgun (WGS) entry which is preliminary data.</text>
</comment>
<dbReference type="Gene3D" id="3.50.30.30">
    <property type="match status" value="1"/>
</dbReference>
<dbReference type="InterPro" id="IPR045175">
    <property type="entry name" value="M28_fam"/>
</dbReference>
<organism evidence="3 4">
    <name type="scientific">Mariniphaga sediminis</name>
    <dbReference type="NCBI Taxonomy" id="1628158"/>
    <lineage>
        <taxon>Bacteria</taxon>
        <taxon>Pseudomonadati</taxon>
        <taxon>Bacteroidota</taxon>
        <taxon>Bacteroidia</taxon>
        <taxon>Marinilabiliales</taxon>
        <taxon>Prolixibacteraceae</taxon>
        <taxon>Mariniphaga</taxon>
    </lineage>
</organism>
<feature type="chain" id="PRO_5017179168" evidence="1">
    <location>
        <begin position="29"/>
        <end position="434"/>
    </location>
</feature>
<dbReference type="PROSITE" id="PS51257">
    <property type="entry name" value="PROKAR_LIPOPROTEIN"/>
    <property type="match status" value="1"/>
</dbReference>
<keyword evidence="4" id="KW-1185">Reference proteome</keyword>
<dbReference type="PANTHER" id="PTHR12147:SF26">
    <property type="entry name" value="PEPTIDASE M28 DOMAIN-CONTAINING PROTEIN"/>
    <property type="match status" value="1"/>
</dbReference>
<dbReference type="EMBL" id="QWET01000005">
    <property type="protein sequence ID" value="RIH65787.1"/>
    <property type="molecule type" value="Genomic_DNA"/>
</dbReference>
<dbReference type="SUPFAM" id="SSF53187">
    <property type="entry name" value="Zn-dependent exopeptidases"/>
    <property type="match status" value="1"/>
</dbReference>
<reference evidence="3 4" key="1">
    <citation type="journal article" date="2015" name="Int. J. Syst. Evol. Microbiol.">
        <title>Mariniphaga sediminis sp. nov., isolated from coastal sediment.</title>
        <authorList>
            <person name="Wang F.Q."/>
            <person name="Shen Q.Y."/>
            <person name="Chen G.J."/>
            <person name="Du Z.J."/>
        </authorList>
    </citation>
    <scope>NUCLEOTIDE SEQUENCE [LARGE SCALE GENOMIC DNA]</scope>
    <source>
        <strain evidence="3 4">SY21</strain>
    </source>
</reference>
<dbReference type="GO" id="GO:0006508">
    <property type="term" value="P:proteolysis"/>
    <property type="evidence" value="ECO:0007669"/>
    <property type="project" value="InterPro"/>
</dbReference>
<evidence type="ECO:0000313" key="4">
    <source>
        <dbReference type="Proteomes" id="UP000266441"/>
    </source>
</evidence>
<gene>
    <name evidence="3" type="ORF">D1164_09035</name>
</gene>
<feature type="domain" description="Peptidase M28" evidence="2">
    <location>
        <begin position="237"/>
        <end position="429"/>
    </location>
</feature>
<dbReference type="PANTHER" id="PTHR12147">
    <property type="entry name" value="METALLOPEPTIDASE M28 FAMILY MEMBER"/>
    <property type="match status" value="1"/>
</dbReference>
<dbReference type="OrthoDB" id="9764939at2"/>
<protein>
    <submittedName>
        <fullName evidence="3">Peptidase M28</fullName>
    </submittedName>
</protein>
<name>A0A399D2I7_9BACT</name>